<dbReference type="SUPFAM" id="SSF57667">
    <property type="entry name" value="beta-beta-alpha zinc fingers"/>
    <property type="match status" value="1"/>
</dbReference>
<evidence type="ECO:0000256" key="8">
    <source>
        <dbReference type="ARBA" id="ARBA00022771"/>
    </source>
</evidence>
<dbReference type="KEGG" id="csol:105362994"/>
<reference evidence="18" key="1">
    <citation type="submission" date="2025-08" db="UniProtKB">
        <authorList>
            <consortium name="RefSeq"/>
        </authorList>
    </citation>
    <scope>IDENTIFICATION</scope>
</reference>
<keyword evidence="12" id="KW-0539">Nucleus</keyword>
<dbReference type="InterPro" id="IPR059039">
    <property type="entry name" value="ZNF380_CC"/>
</dbReference>
<dbReference type="PANTHER" id="PTHR13278:SF0">
    <property type="entry name" value="ZINC FINGER PROTEIN 830"/>
    <property type="match status" value="1"/>
</dbReference>
<dbReference type="GO" id="GO:0005681">
    <property type="term" value="C:spliceosomal complex"/>
    <property type="evidence" value="ECO:0007669"/>
    <property type="project" value="InterPro"/>
</dbReference>
<dbReference type="PANTHER" id="PTHR13278">
    <property type="entry name" value="ZINC FINGER PROTEIN 830"/>
    <property type="match status" value="1"/>
</dbReference>
<accession>A0AAJ6YIU6</accession>
<evidence type="ECO:0000256" key="9">
    <source>
        <dbReference type="ARBA" id="ARBA00022776"/>
    </source>
</evidence>
<evidence type="ECO:0000256" key="6">
    <source>
        <dbReference type="ARBA" id="ARBA00022618"/>
    </source>
</evidence>
<comment type="subcellular location">
    <subcellularLocation>
        <location evidence="1">Chromosome</location>
    </subcellularLocation>
    <subcellularLocation>
        <location evidence="2">Nucleus speckle</location>
    </subcellularLocation>
</comment>
<evidence type="ECO:0000256" key="10">
    <source>
        <dbReference type="ARBA" id="ARBA00022833"/>
    </source>
</evidence>
<dbReference type="GO" id="GO:0033260">
    <property type="term" value="P:nuclear DNA replication"/>
    <property type="evidence" value="ECO:0007669"/>
    <property type="project" value="TreeGrafter"/>
</dbReference>
<evidence type="ECO:0000256" key="13">
    <source>
        <dbReference type="ARBA" id="ARBA00023306"/>
    </source>
</evidence>
<dbReference type="InterPro" id="IPR040050">
    <property type="entry name" value="ZNF830-like"/>
</dbReference>
<evidence type="ECO:0000313" key="18">
    <source>
        <dbReference type="RefSeq" id="XP_011498866.1"/>
    </source>
</evidence>
<organism evidence="17 18">
    <name type="scientific">Ceratosolen solmsi marchali</name>
    <dbReference type="NCBI Taxonomy" id="326594"/>
    <lineage>
        <taxon>Eukaryota</taxon>
        <taxon>Metazoa</taxon>
        <taxon>Ecdysozoa</taxon>
        <taxon>Arthropoda</taxon>
        <taxon>Hexapoda</taxon>
        <taxon>Insecta</taxon>
        <taxon>Pterygota</taxon>
        <taxon>Neoptera</taxon>
        <taxon>Endopterygota</taxon>
        <taxon>Hymenoptera</taxon>
        <taxon>Apocrita</taxon>
        <taxon>Proctotrupomorpha</taxon>
        <taxon>Chalcidoidea</taxon>
        <taxon>Agaonidae</taxon>
        <taxon>Agaoninae</taxon>
        <taxon>Ceratosolen</taxon>
    </lineage>
</organism>
<evidence type="ECO:0000256" key="1">
    <source>
        <dbReference type="ARBA" id="ARBA00004286"/>
    </source>
</evidence>
<dbReference type="InterPro" id="IPR036236">
    <property type="entry name" value="Znf_C2H2_sf"/>
</dbReference>
<evidence type="ECO:0000256" key="3">
    <source>
        <dbReference type="ARBA" id="ARBA00017358"/>
    </source>
</evidence>
<keyword evidence="4" id="KW-0158">Chromosome</keyword>
<evidence type="ECO:0000259" key="16">
    <source>
        <dbReference type="Pfam" id="PF23406"/>
    </source>
</evidence>
<dbReference type="Pfam" id="PF23406">
    <property type="entry name" value="ZNF380_CC"/>
    <property type="match status" value="1"/>
</dbReference>
<evidence type="ECO:0000256" key="14">
    <source>
        <dbReference type="ARBA" id="ARBA00030672"/>
    </source>
</evidence>
<keyword evidence="17" id="KW-1185">Reference proteome</keyword>
<dbReference type="GeneID" id="105362994"/>
<dbReference type="GO" id="GO:0003676">
    <property type="term" value="F:nucleic acid binding"/>
    <property type="evidence" value="ECO:0007669"/>
    <property type="project" value="InterPro"/>
</dbReference>
<evidence type="ECO:0000256" key="2">
    <source>
        <dbReference type="ARBA" id="ARBA00004324"/>
    </source>
</evidence>
<evidence type="ECO:0000256" key="12">
    <source>
        <dbReference type="ARBA" id="ARBA00023242"/>
    </source>
</evidence>
<keyword evidence="10" id="KW-0862">Zinc</keyword>
<keyword evidence="7" id="KW-0479">Metal-binding</keyword>
<evidence type="ECO:0000313" key="17">
    <source>
        <dbReference type="Proteomes" id="UP000695007"/>
    </source>
</evidence>
<dbReference type="GO" id="GO:0033314">
    <property type="term" value="P:mitotic DNA replication checkpoint signaling"/>
    <property type="evidence" value="ECO:0007669"/>
    <property type="project" value="TreeGrafter"/>
</dbReference>
<evidence type="ECO:0000256" key="15">
    <source>
        <dbReference type="SAM" id="MobiDB-lite"/>
    </source>
</evidence>
<dbReference type="Proteomes" id="UP000695007">
    <property type="component" value="Unplaced"/>
</dbReference>
<feature type="region of interest" description="Disordered" evidence="15">
    <location>
        <begin position="81"/>
        <end position="100"/>
    </location>
</feature>
<keyword evidence="13" id="KW-0131">Cell cycle</keyword>
<proteinExistence type="predicted"/>
<evidence type="ECO:0000256" key="7">
    <source>
        <dbReference type="ARBA" id="ARBA00022723"/>
    </source>
</evidence>
<evidence type="ECO:0000256" key="5">
    <source>
        <dbReference type="ARBA" id="ARBA00022473"/>
    </source>
</evidence>
<feature type="region of interest" description="Disordered" evidence="15">
    <location>
        <begin position="159"/>
        <end position="182"/>
    </location>
</feature>
<keyword evidence="9" id="KW-0498">Mitosis</keyword>
<keyword evidence="6" id="KW-0132">Cell division</keyword>
<dbReference type="AlphaFoldDB" id="A0AAJ6YIU6"/>
<protein>
    <recommendedName>
        <fullName evidence="3">Zinc finger protein 830</fullName>
    </recommendedName>
    <alternativeName>
        <fullName evidence="14">Coiled-coil domain-containing protein 16</fullName>
    </alternativeName>
</protein>
<evidence type="ECO:0000256" key="11">
    <source>
        <dbReference type="ARBA" id="ARBA00023054"/>
    </source>
</evidence>
<evidence type="ECO:0000256" key="4">
    <source>
        <dbReference type="ARBA" id="ARBA00022454"/>
    </source>
</evidence>
<keyword evidence="8" id="KW-0863">Zinc-finger</keyword>
<dbReference type="GO" id="GO:0008270">
    <property type="term" value="F:zinc ion binding"/>
    <property type="evidence" value="ECO:0007669"/>
    <property type="project" value="UniProtKB-KW"/>
</dbReference>
<gene>
    <name evidence="18" type="primary">LOC105362994</name>
</gene>
<keyword evidence="11" id="KW-0175">Coiled coil</keyword>
<name>A0AAJ6YIU6_9HYME</name>
<dbReference type="RefSeq" id="XP_011498866.1">
    <property type="nucleotide sequence ID" value="XM_011500564.1"/>
</dbReference>
<dbReference type="GO" id="GO:0044773">
    <property type="term" value="P:mitotic DNA damage checkpoint signaling"/>
    <property type="evidence" value="ECO:0007669"/>
    <property type="project" value="TreeGrafter"/>
</dbReference>
<keyword evidence="5" id="KW-0217">Developmental protein</keyword>
<sequence>MSIKNKISKEELRKAMFEAKKKHSAIKKIESPLARYNELDQLTCVLCKLVVRNEAIWPVHLNSRLHKDNIALAKKTKLESTIPSQSVNSNKRLSTYENPQPQKKIKGILKNVCQQSSTTSTKLPADIFENSMITDNNVGVAVTNLTSSSTEVVNNEEEMVNNENKDNKDASQSILPEGFFDDPVKDAKARNVEYKDPIEEEWERFQKEIKEETAQSAQIIGDDQEEAATERQLDVIEEQLRNWSRVMDLVKQKELVQIAERKQDNNESSSDEEDFDEFLDWRAKKSYRD</sequence>
<feature type="domain" description="ZNF380 coiled-coil" evidence="16">
    <location>
        <begin position="175"/>
        <end position="254"/>
    </location>
</feature>